<dbReference type="Gene3D" id="3.40.50.150">
    <property type="entry name" value="Vaccinia Virus protein VP39"/>
    <property type="match status" value="1"/>
</dbReference>
<proteinExistence type="predicted"/>
<dbReference type="AlphaFoldDB" id="A0A1H6CI01"/>
<dbReference type="CDD" id="cd02440">
    <property type="entry name" value="AdoMet_MTases"/>
    <property type="match status" value="1"/>
</dbReference>
<dbReference type="EMBL" id="FNVQ01000003">
    <property type="protein sequence ID" value="SEG72026.1"/>
    <property type="molecule type" value="Genomic_DNA"/>
</dbReference>
<evidence type="ECO:0008006" key="3">
    <source>
        <dbReference type="Google" id="ProtNLM"/>
    </source>
</evidence>
<protein>
    <recommendedName>
        <fullName evidence="3">DUF938 domain-containing protein</fullName>
    </recommendedName>
</protein>
<reference evidence="1 2" key="1">
    <citation type="submission" date="2016-10" db="EMBL/GenBank/DDBJ databases">
        <authorList>
            <person name="de Groot N.N."/>
        </authorList>
    </citation>
    <scope>NUCLEOTIDE SEQUENCE [LARGE SCALE GENOMIC DNA]</scope>
    <source>
        <strain evidence="1 2">DSM 22012</strain>
    </source>
</reference>
<organism evidence="1 2">
    <name type="scientific">Marinobacterium lutimaris</name>
    <dbReference type="NCBI Taxonomy" id="568106"/>
    <lineage>
        <taxon>Bacteria</taxon>
        <taxon>Pseudomonadati</taxon>
        <taxon>Pseudomonadota</taxon>
        <taxon>Gammaproteobacteria</taxon>
        <taxon>Oceanospirillales</taxon>
        <taxon>Oceanospirillaceae</taxon>
        <taxon>Marinobacterium</taxon>
    </lineage>
</organism>
<dbReference type="OrthoDB" id="5563826at2"/>
<evidence type="ECO:0000313" key="1">
    <source>
        <dbReference type="EMBL" id="SEG72026.1"/>
    </source>
</evidence>
<dbReference type="PANTHER" id="PTHR20974:SF0">
    <property type="entry name" value="UPF0585 PROTEIN CG18661"/>
    <property type="match status" value="1"/>
</dbReference>
<dbReference type="PANTHER" id="PTHR20974">
    <property type="entry name" value="UPF0585 PROTEIN CG18661"/>
    <property type="match status" value="1"/>
</dbReference>
<sequence length="198" mass="21986">MTEKPFAPSCENNKTPILDILLDAFSDRTLVLEIGSGTGQHAVHFAAALPHLQWQTSDLEENHAGIKLWLEEAALDNLHPPVELDVTQADWPEGFDAVFTANTTHIMPWTAVIEMIGRIGEQLPNGGVFCQYGPFNYNGEFTSPSNAGFDRWLKEINPARGIRDFEAVEQLANKAGLRLVADHAMPANNRLLVWRKQG</sequence>
<gene>
    <name evidence="1" type="ORF">SAMN05444390_103478</name>
</gene>
<dbReference type="RefSeq" id="WP_104004306.1">
    <property type="nucleotide sequence ID" value="NZ_FNVQ01000003.1"/>
</dbReference>
<accession>A0A1H6CI01</accession>
<evidence type="ECO:0000313" key="2">
    <source>
        <dbReference type="Proteomes" id="UP000236745"/>
    </source>
</evidence>
<dbReference type="Pfam" id="PF06080">
    <property type="entry name" value="DUF938"/>
    <property type="match status" value="1"/>
</dbReference>
<keyword evidence="2" id="KW-1185">Reference proteome</keyword>
<dbReference type="SUPFAM" id="SSF53335">
    <property type="entry name" value="S-adenosyl-L-methionine-dependent methyltransferases"/>
    <property type="match status" value="1"/>
</dbReference>
<name>A0A1H6CI01_9GAMM</name>
<dbReference type="Proteomes" id="UP000236745">
    <property type="component" value="Unassembled WGS sequence"/>
</dbReference>
<dbReference type="InterPro" id="IPR010342">
    <property type="entry name" value="DUF938"/>
</dbReference>
<dbReference type="InterPro" id="IPR029063">
    <property type="entry name" value="SAM-dependent_MTases_sf"/>
</dbReference>